<evidence type="ECO:0000256" key="1">
    <source>
        <dbReference type="ARBA" id="ARBA00023319"/>
    </source>
</evidence>
<protein>
    <recommendedName>
        <fullName evidence="3">Ig-like domain-containing protein</fullName>
    </recommendedName>
</protein>
<evidence type="ECO:0000313" key="4">
    <source>
        <dbReference type="EMBL" id="KAG8596249.1"/>
    </source>
</evidence>
<dbReference type="InterPro" id="IPR003006">
    <property type="entry name" value="Ig/MHC_CS"/>
</dbReference>
<dbReference type="CDD" id="cd05768">
    <property type="entry name" value="IgC1_CH3_IgAGD_CH4_IgAEM"/>
    <property type="match status" value="1"/>
</dbReference>
<proteinExistence type="predicted"/>
<feature type="transmembrane region" description="Helical" evidence="2">
    <location>
        <begin position="349"/>
        <end position="373"/>
    </location>
</feature>
<dbReference type="InterPro" id="IPR003597">
    <property type="entry name" value="Ig_C1-set"/>
</dbReference>
<accession>A0AAV7DH97</accession>
<keyword evidence="2" id="KW-1133">Transmembrane helix</keyword>
<dbReference type="PANTHER" id="PTHR23411">
    <property type="entry name" value="TAPASIN"/>
    <property type="match status" value="1"/>
</dbReference>
<keyword evidence="2" id="KW-0812">Transmembrane</keyword>
<dbReference type="Gene3D" id="2.60.40.10">
    <property type="entry name" value="Immunoglobulins"/>
    <property type="match status" value="3"/>
</dbReference>
<dbReference type="InterPro" id="IPR036179">
    <property type="entry name" value="Ig-like_dom_sf"/>
</dbReference>
<evidence type="ECO:0000256" key="2">
    <source>
        <dbReference type="SAM" id="Phobius"/>
    </source>
</evidence>
<dbReference type="InterPro" id="IPR007110">
    <property type="entry name" value="Ig-like_dom"/>
</dbReference>
<keyword evidence="5" id="KW-1185">Reference proteome</keyword>
<dbReference type="SMART" id="SM00407">
    <property type="entry name" value="IGc1"/>
    <property type="match status" value="2"/>
</dbReference>
<keyword evidence="2" id="KW-0472">Membrane</keyword>
<feature type="domain" description="Ig-like" evidence="3">
    <location>
        <begin position="11"/>
        <end position="108"/>
    </location>
</feature>
<gene>
    <name evidence="4" type="ORF">GDO81_001787</name>
</gene>
<dbReference type="InterPro" id="IPR050380">
    <property type="entry name" value="Immune_Resp_Modulators"/>
</dbReference>
<evidence type="ECO:0000313" key="5">
    <source>
        <dbReference type="Proteomes" id="UP000824782"/>
    </source>
</evidence>
<dbReference type="Pfam" id="PF07654">
    <property type="entry name" value="C1-set"/>
    <property type="match status" value="3"/>
</dbReference>
<organism evidence="4 5">
    <name type="scientific">Engystomops pustulosus</name>
    <name type="common">Tungara frog</name>
    <name type="synonym">Physalaemus pustulosus</name>
    <dbReference type="NCBI Taxonomy" id="76066"/>
    <lineage>
        <taxon>Eukaryota</taxon>
        <taxon>Metazoa</taxon>
        <taxon>Chordata</taxon>
        <taxon>Craniata</taxon>
        <taxon>Vertebrata</taxon>
        <taxon>Euteleostomi</taxon>
        <taxon>Amphibia</taxon>
        <taxon>Batrachia</taxon>
        <taxon>Anura</taxon>
        <taxon>Neobatrachia</taxon>
        <taxon>Hyloidea</taxon>
        <taxon>Leptodactylidae</taxon>
        <taxon>Leiuperinae</taxon>
        <taxon>Engystomops</taxon>
    </lineage>
</organism>
<dbReference type="CDD" id="cd00098">
    <property type="entry name" value="IgC1"/>
    <property type="match status" value="1"/>
</dbReference>
<reference evidence="4" key="1">
    <citation type="thesis" date="2020" institute="ProQuest LLC" country="789 East Eisenhower Parkway, Ann Arbor, MI, USA">
        <title>Comparative Genomics and Chromosome Evolution.</title>
        <authorList>
            <person name="Mudd A.B."/>
        </authorList>
    </citation>
    <scope>NUCLEOTIDE SEQUENCE</scope>
    <source>
        <strain evidence="4">237g6f4</strain>
        <tissue evidence="4">Blood</tissue>
    </source>
</reference>
<dbReference type="EMBL" id="WNYA01000001">
    <property type="protein sequence ID" value="KAG8596249.1"/>
    <property type="molecule type" value="Genomic_DNA"/>
</dbReference>
<dbReference type="SUPFAM" id="SSF48726">
    <property type="entry name" value="Immunoglobulin"/>
    <property type="match status" value="3"/>
</dbReference>
<dbReference type="InterPro" id="IPR013783">
    <property type="entry name" value="Ig-like_fold"/>
</dbReference>
<keyword evidence="1" id="KW-0393">Immunoglobulin domain</keyword>
<feature type="domain" description="Ig-like" evidence="3">
    <location>
        <begin position="117"/>
        <end position="219"/>
    </location>
</feature>
<sequence length="382" mass="43523">MNEAAIKDAKPVVTMHAPVKEDLNWYGNSTVVCVISDFYPENIKVKWLKNQVETTLNTLTDKASLTANQKYIVSSYITVSKNDWNENNVYSCVVDHPATGFHEIKNLSKSETCEIPPSSGVIQVTVVPPSYETIYLDKKAKLTCIISNMVTEDGLEVSWYERETRTKIKDIVVENAVWQSGVYSVKAIATVCADDWLKNTFECVVNHNELASPRKEILAKDNGQEPMKPTVLLYPPHQDELNRKEKVTLTCLVRGFFPKDIFVMWTSNDEVQDRNFMTTQPMEEPSYSSKKTYLIYSTLTVNFEDWSSGRSYTCLVAHESLKQQAIQKSIDKTIALILYIEEDDDIDNLWTTASTFIVLFLLSLFYSATVTLFKVRFVETGE</sequence>
<evidence type="ECO:0000259" key="3">
    <source>
        <dbReference type="PROSITE" id="PS50835"/>
    </source>
</evidence>
<dbReference type="AlphaFoldDB" id="A0AAV7DH97"/>
<feature type="domain" description="Ig-like" evidence="3">
    <location>
        <begin position="229"/>
        <end position="331"/>
    </location>
</feature>
<dbReference type="FunFam" id="2.60.40.10:FF:000463">
    <property type="entry name" value="Immunoglobulin heavy constant gamma 1"/>
    <property type="match status" value="2"/>
</dbReference>
<dbReference type="Proteomes" id="UP000824782">
    <property type="component" value="Unassembled WGS sequence"/>
</dbReference>
<comment type="caution">
    <text evidence="4">The sequence shown here is derived from an EMBL/GenBank/DDBJ whole genome shotgun (WGS) entry which is preliminary data.</text>
</comment>
<dbReference type="PROSITE" id="PS00290">
    <property type="entry name" value="IG_MHC"/>
    <property type="match status" value="2"/>
</dbReference>
<dbReference type="PROSITE" id="PS50835">
    <property type="entry name" value="IG_LIKE"/>
    <property type="match status" value="3"/>
</dbReference>
<name>A0AAV7DH97_ENGPU</name>